<proteinExistence type="predicted"/>
<accession>A0A699ZUY1</accession>
<dbReference type="Proteomes" id="UP000485058">
    <property type="component" value="Unassembled WGS sequence"/>
</dbReference>
<dbReference type="AlphaFoldDB" id="A0A699ZUY1"/>
<dbReference type="EMBL" id="BLLF01002061">
    <property type="protein sequence ID" value="GFH22536.1"/>
    <property type="molecule type" value="Genomic_DNA"/>
</dbReference>
<sequence length="114" mass="11968">MHQEQSRTHCCNARSACEGWVALLATVRVSQTAKCYVVGSAGAGPSSSPPGALLHWCTSTGCMKGEVQGSNPITCSPIFIPHSNFRYSSFSSSQLSFTTSCERAPTHITADAAG</sequence>
<organism evidence="1 2">
    <name type="scientific">Haematococcus lacustris</name>
    <name type="common">Green alga</name>
    <name type="synonym">Haematococcus pluvialis</name>
    <dbReference type="NCBI Taxonomy" id="44745"/>
    <lineage>
        <taxon>Eukaryota</taxon>
        <taxon>Viridiplantae</taxon>
        <taxon>Chlorophyta</taxon>
        <taxon>core chlorophytes</taxon>
        <taxon>Chlorophyceae</taxon>
        <taxon>CS clade</taxon>
        <taxon>Chlamydomonadales</taxon>
        <taxon>Haematococcaceae</taxon>
        <taxon>Haematococcus</taxon>
    </lineage>
</organism>
<comment type="caution">
    <text evidence="1">The sequence shown here is derived from an EMBL/GenBank/DDBJ whole genome shotgun (WGS) entry which is preliminary data.</text>
</comment>
<gene>
    <name evidence="1" type="ORF">HaLaN_20014</name>
</gene>
<keyword evidence="2" id="KW-1185">Reference proteome</keyword>
<evidence type="ECO:0000313" key="1">
    <source>
        <dbReference type="EMBL" id="GFH22536.1"/>
    </source>
</evidence>
<evidence type="ECO:0000313" key="2">
    <source>
        <dbReference type="Proteomes" id="UP000485058"/>
    </source>
</evidence>
<name>A0A699ZUY1_HAELA</name>
<protein>
    <submittedName>
        <fullName evidence="1">Uncharacterized protein</fullName>
    </submittedName>
</protein>
<reference evidence="1 2" key="1">
    <citation type="submission" date="2020-02" db="EMBL/GenBank/DDBJ databases">
        <title>Draft genome sequence of Haematococcus lacustris strain NIES-144.</title>
        <authorList>
            <person name="Morimoto D."/>
            <person name="Nakagawa S."/>
            <person name="Yoshida T."/>
            <person name="Sawayama S."/>
        </authorList>
    </citation>
    <scope>NUCLEOTIDE SEQUENCE [LARGE SCALE GENOMIC DNA]</scope>
    <source>
        <strain evidence="1 2">NIES-144</strain>
    </source>
</reference>